<accession>A0A9W8GD96</accession>
<dbReference type="EMBL" id="JANBTW010000008">
    <property type="protein sequence ID" value="KAJ2679886.1"/>
    <property type="molecule type" value="Genomic_DNA"/>
</dbReference>
<comment type="similarity">
    <text evidence="2">Belongs to the ODC antizyme family.</text>
</comment>
<proteinExistence type="inferred from homology"/>
<protein>
    <recommendedName>
        <fullName evidence="4">Ornithine decarboxylase antizyme</fullName>
    </recommendedName>
</protein>
<gene>
    <name evidence="7" type="ORF">GGI25_001075</name>
</gene>
<comment type="subunit">
    <text evidence="3">Interacts with ODC and thereby sterically blocks ODC homodimerization.</text>
</comment>
<evidence type="ECO:0000256" key="3">
    <source>
        <dbReference type="ARBA" id="ARBA00011486"/>
    </source>
</evidence>
<feature type="compositionally biased region" description="Basic residues" evidence="6">
    <location>
        <begin position="22"/>
        <end position="36"/>
    </location>
</feature>
<name>A0A9W8GD96_9FUNG</name>
<dbReference type="Gene3D" id="3.40.630.60">
    <property type="match status" value="1"/>
</dbReference>
<dbReference type="Proteomes" id="UP001151518">
    <property type="component" value="Unassembled WGS sequence"/>
</dbReference>
<evidence type="ECO:0000313" key="8">
    <source>
        <dbReference type="Proteomes" id="UP001151518"/>
    </source>
</evidence>
<dbReference type="GO" id="GO:0005634">
    <property type="term" value="C:nucleus"/>
    <property type="evidence" value="ECO:0007669"/>
    <property type="project" value="TreeGrafter"/>
</dbReference>
<organism evidence="7 8">
    <name type="scientific">Coemansia spiralis</name>
    <dbReference type="NCBI Taxonomy" id="417178"/>
    <lineage>
        <taxon>Eukaryota</taxon>
        <taxon>Fungi</taxon>
        <taxon>Fungi incertae sedis</taxon>
        <taxon>Zoopagomycota</taxon>
        <taxon>Kickxellomycotina</taxon>
        <taxon>Kickxellomycetes</taxon>
        <taxon>Kickxellales</taxon>
        <taxon>Kickxellaceae</taxon>
        <taxon>Coemansia</taxon>
    </lineage>
</organism>
<dbReference type="InterPro" id="IPR038581">
    <property type="entry name" value="ODC_AZ_sf"/>
</dbReference>
<evidence type="ECO:0000256" key="2">
    <source>
        <dbReference type="ARBA" id="ARBA00008796"/>
    </source>
</evidence>
<sequence length="160" mass="17641">MKTCRIVIVCSRRLWRSASSRGQRHTRPSTTRRARKSGGMFDATPHALLNPLSKVFPRGVPSQGELKAHSDATVELMMGALVWHGFIVDTVLFVEALGVSRDCVCALVELAEELGCCSVVVALPKRADVVRAFLYSGFELVSPLLYQPNPAYILVGYDFM</sequence>
<dbReference type="SUPFAM" id="SSF55729">
    <property type="entry name" value="Acyl-CoA N-acyltransferases (Nat)"/>
    <property type="match status" value="1"/>
</dbReference>
<dbReference type="GO" id="GO:0075523">
    <property type="term" value="P:viral translational frameshifting"/>
    <property type="evidence" value="ECO:0007669"/>
    <property type="project" value="UniProtKB-KW"/>
</dbReference>
<keyword evidence="5" id="KW-0688">Ribosomal frameshifting</keyword>
<dbReference type="InterPro" id="IPR002993">
    <property type="entry name" value="ODC_AZ"/>
</dbReference>
<dbReference type="OrthoDB" id="5959761at2759"/>
<feature type="region of interest" description="Disordered" evidence="6">
    <location>
        <begin position="19"/>
        <end position="38"/>
    </location>
</feature>
<dbReference type="GO" id="GO:0008073">
    <property type="term" value="F:ornithine decarboxylase inhibitor activity"/>
    <property type="evidence" value="ECO:0007669"/>
    <property type="project" value="InterPro"/>
</dbReference>
<dbReference type="GO" id="GO:0005737">
    <property type="term" value="C:cytoplasm"/>
    <property type="evidence" value="ECO:0007669"/>
    <property type="project" value="TreeGrafter"/>
</dbReference>
<evidence type="ECO:0000256" key="6">
    <source>
        <dbReference type="SAM" id="MobiDB-lite"/>
    </source>
</evidence>
<dbReference type="PANTHER" id="PTHR10279">
    <property type="entry name" value="ORNITHINE DECARBOXYLASE ANTIZYME"/>
    <property type="match status" value="1"/>
</dbReference>
<evidence type="ECO:0000256" key="4">
    <source>
        <dbReference type="ARBA" id="ARBA00017712"/>
    </source>
</evidence>
<dbReference type="AlphaFoldDB" id="A0A9W8GD96"/>
<comment type="caution">
    <text evidence="7">The sequence shown here is derived from an EMBL/GenBank/DDBJ whole genome shotgun (WGS) entry which is preliminary data.</text>
</comment>
<reference evidence="7" key="1">
    <citation type="submission" date="2022-07" db="EMBL/GenBank/DDBJ databases">
        <title>Phylogenomic reconstructions and comparative analyses of Kickxellomycotina fungi.</title>
        <authorList>
            <person name="Reynolds N.K."/>
            <person name="Stajich J.E."/>
            <person name="Barry K."/>
            <person name="Grigoriev I.V."/>
            <person name="Crous P."/>
            <person name="Smith M.E."/>
        </authorList>
    </citation>
    <scope>NUCLEOTIDE SEQUENCE</scope>
    <source>
        <strain evidence="7">NRRL 3115</strain>
    </source>
</reference>
<dbReference type="InterPro" id="IPR016181">
    <property type="entry name" value="Acyl_CoA_acyltransferase"/>
</dbReference>
<comment type="function">
    <text evidence="1">Ornithine decarboxylase (ODC) antizyme protein that negatively regulates ODC activity and intracellular polyamine biosynthesis in response to increased intracellular polyamine levels. Binds to ODC monomers, inhibiting the assembly of the functional ODC homodimer, and targets the monomers for ubiquitin-independent proteolytic destruction by the 26S proteasome.</text>
</comment>
<dbReference type="PANTHER" id="PTHR10279:SF10">
    <property type="entry name" value="ORNITHINE DECARBOXYLASE ANTIZYME"/>
    <property type="match status" value="1"/>
</dbReference>
<evidence type="ECO:0000313" key="7">
    <source>
        <dbReference type="EMBL" id="KAJ2679886.1"/>
    </source>
</evidence>
<evidence type="ECO:0000256" key="5">
    <source>
        <dbReference type="ARBA" id="ARBA00022758"/>
    </source>
</evidence>
<evidence type="ECO:0000256" key="1">
    <source>
        <dbReference type="ARBA" id="ARBA00002307"/>
    </source>
</evidence>
<dbReference type="GO" id="GO:0045732">
    <property type="term" value="P:positive regulation of protein catabolic process"/>
    <property type="evidence" value="ECO:0007669"/>
    <property type="project" value="TreeGrafter"/>
</dbReference>